<dbReference type="PATRIC" id="fig|1789004.3.peg.811"/>
<dbReference type="CDD" id="cd01127">
    <property type="entry name" value="TrwB_TraG_TraD_VirD4"/>
    <property type="match status" value="1"/>
</dbReference>
<proteinExistence type="inferred from homology"/>
<protein>
    <submittedName>
        <fullName evidence="6">Type IV secretion system protein virB4</fullName>
    </submittedName>
</protein>
<dbReference type="RefSeq" id="WP_062187725.1">
    <property type="nucleotide sequence ID" value="NZ_LRRD01000012.1"/>
</dbReference>
<reference evidence="6 7" key="1">
    <citation type="submission" date="2016-01" db="EMBL/GenBank/DDBJ databases">
        <title>Genome sequence of the acidophilic iron oxidising Ferrovum strain Z-31.</title>
        <authorList>
            <person name="Poehlein A."/>
            <person name="Ullrich S.R."/>
            <person name="Schloemann M."/>
            <person name="Muehling M."/>
            <person name="Daniel R."/>
        </authorList>
    </citation>
    <scope>NUCLEOTIDE SEQUENCE [LARGE SCALE GENOMIC DNA]</scope>
    <source>
        <strain evidence="6 7">Z-31</strain>
    </source>
</reference>
<dbReference type="SUPFAM" id="SSF52540">
    <property type="entry name" value="P-loop containing nucleoside triphosphate hydrolases"/>
    <property type="match status" value="1"/>
</dbReference>
<dbReference type="InterPro" id="IPR027417">
    <property type="entry name" value="P-loop_NTPase"/>
</dbReference>
<evidence type="ECO:0000256" key="1">
    <source>
        <dbReference type="ARBA" id="ARBA00006512"/>
    </source>
</evidence>
<sequence length="817" mass="92373">MLNVGSLARKNRERGLAEILPWLIQLSPGVVLNKDGGLLACFSLRGLCAENHDSHTLDQAAEDLEQALHGLEGRCTLWCTVLRRPVTPFQPGLFTQEASQCIDRIYGEGLARHHHLANRHYLSVLWAAPKTGASLLQRAYLWVRSLGHGRVRTREWEQLQQRQKQFEEILVQFMQAVPALGAQRLEGTALLRFLQEMCSPSAPGDLSLALPQGAYLDGALGEDEVVVGAEYLRCTSIHGVRYGAALTLKAWPDHTFPGMLDSLLEVPASVTLSQVFRLVDKDQAQRYIKNVQRFHLNLQKSLFSYVREALSGEESVVRDTGRAVSAAEARQALTDMTAQRRLYGYVNVTVLVWSPTPDSLDEAVTQVAQAIRGEGFLVLRERLHLNSAWSGTLPGQWGELVRWHFISSSNWADLFALRTVPGGQQENAYLTQQRGIFSPALTVFRTRFGSPYAFNLHQQDLAHTFVVGPSRAGKSVWVNFVISQFQRYAPVHTVIFDKDRSCRIPALLQGGRCFEVAQQGMRLNPLKGIRDPAERLWLLGWLEGLLSARGHHLSSPEQRVLRQALEDLSLRAPELHRLRSLSGLLPRLLVEELEPWLAGGQWGGYFDHEDDDLQWASLTCFEMGEVLRHPVLARSFLEYAFRRIDQRFAQHAGIPTLIYIEEAWFMLADPFFAGRIRDWLKTLPKKMGFVILATQSLDDLSGSQIFATIADNVPTRIFLPNAQAQVHRELYRHQFGLLESQIDLLARARPKRHYLLHTPRECVLLEAPFDADLLAWLRSDVQAQRLFDRHVRIGELGVEGREAYFQALAQEEGVKRS</sequence>
<evidence type="ECO:0000313" key="7">
    <source>
        <dbReference type="Proteomes" id="UP000075653"/>
    </source>
</evidence>
<comment type="similarity">
    <text evidence="1">Belongs to the TrbE/VirB4 family.</text>
</comment>
<keyword evidence="7" id="KW-1185">Reference proteome</keyword>
<evidence type="ECO:0000313" key="6">
    <source>
        <dbReference type="EMBL" id="KXW58624.1"/>
    </source>
</evidence>
<evidence type="ECO:0000256" key="3">
    <source>
        <dbReference type="ARBA" id="ARBA00022840"/>
    </source>
</evidence>
<evidence type="ECO:0000259" key="5">
    <source>
        <dbReference type="Pfam" id="PF19044"/>
    </source>
</evidence>
<dbReference type="EMBL" id="LRRD01000012">
    <property type="protein sequence ID" value="KXW58624.1"/>
    <property type="molecule type" value="Genomic_DNA"/>
</dbReference>
<evidence type="ECO:0000259" key="4">
    <source>
        <dbReference type="Pfam" id="PF03135"/>
    </source>
</evidence>
<feature type="domain" description="CagE TrbE VirB component of type IV transporter system central" evidence="4">
    <location>
        <begin position="190"/>
        <end position="298"/>
    </location>
</feature>
<comment type="caution">
    <text evidence="6">The sequence shown here is derived from an EMBL/GenBank/DDBJ whole genome shotgun (WGS) entry which is preliminary data.</text>
</comment>
<keyword evidence="2" id="KW-0547">Nucleotide-binding</keyword>
<feature type="domain" description="TraG P-loop" evidence="5">
    <location>
        <begin position="592"/>
        <end position="738"/>
    </location>
</feature>
<dbReference type="PANTHER" id="PTHR30121">
    <property type="entry name" value="UNCHARACTERIZED PROTEIN YJGR-RELATED"/>
    <property type="match status" value="1"/>
</dbReference>
<keyword evidence="3" id="KW-0067">ATP-binding</keyword>
<dbReference type="Pfam" id="PF03135">
    <property type="entry name" value="CagE_TrbE_VirB"/>
    <property type="match status" value="1"/>
</dbReference>
<dbReference type="AlphaFoldDB" id="A0A149W0E8"/>
<dbReference type="PANTHER" id="PTHR30121:SF12">
    <property type="entry name" value="TYPE IV SECRETION SYSTEM PROTEIN CAGE"/>
    <property type="match status" value="1"/>
</dbReference>
<evidence type="ECO:0000256" key="2">
    <source>
        <dbReference type="ARBA" id="ARBA00022741"/>
    </source>
</evidence>
<dbReference type="STRING" id="1789004.FEMY_08020"/>
<dbReference type="Proteomes" id="UP000075653">
    <property type="component" value="Unassembled WGS sequence"/>
</dbReference>
<gene>
    <name evidence="6" type="primary">virB4_1</name>
    <name evidence="6" type="ORF">FEMY_08020</name>
</gene>
<accession>A0A149W0E8</accession>
<name>A0A149W0E8_9PROT</name>
<dbReference type="InterPro" id="IPR043964">
    <property type="entry name" value="P-loop_TraG"/>
</dbReference>
<organism evidence="6 7">
    <name type="scientific">Ferrovum myxofaciens</name>
    <dbReference type="NCBI Taxonomy" id="416213"/>
    <lineage>
        <taxon>Bacteria</taxon>
        <taxon>Pseudomonadati</taxon>
        <taxon>Pseudomonadota</taxon>
        <taxon>Betaproteobacteria</taxon>
        <taxon>Ferrovales</taxon>
        <taxon>Ferrovaceae</taxon>
        <taxon>Ferrovum</taxon>
    </lineage>
</organism>
<dbReference type="Gene3D" id="3.40.50.300">
    <property type="entry name" value="P-loop containing nucleotide triphosphate hydrolases"/>
    <property type="match status" value="1"/>
</dbReference>
<dbReference type="InterPro" id="IPR018145">
    <property type="entry name" value="CagE_TrbE_VirB_cntrl_dom"/>
</dbReference>
<dbReference type="Pfam" id="PF19044">
    <property type="entry name" value="P-loop_TraG"/>
    <property type="match status" value="1"/>
</dbReference>
<dbReference type="GO" id="GO:0005524">
    <property type="term" value="F:ATP binding"/>
    <property type="evidence" value="ECO:0007669"/>
    <property type="project" value="UniProtKB-KW"/>
</dbReference>
<dbReference type="InterPro" id="IPR051162">
    <property type="entry name" value="T4SS_component"/>
</dbReference>